<dbReference type="GO" id="GO:0005737">
    <property type="term" value="C:cytoplasm"/>
    <property type="evidence" value="ECO:0007669"/>
    <property type="project" value="UniProtKB-SubCell"/>
</dbReference>
<dbReference type="Pfam" id="PF01774">
    <property type="entry name" value="UreD"/>
    <property type="match status" value="1"/>
</dbReference>
<dbReference type="HAMAP" id="MF_01384">
    <property type="entry name" value="UreD"/>
    <property type="match status" value="1"/>
</dbReference>
<evidence type="ECO:0000256" key="2">
    <source>
        <dbReference type="ARBA" id="ARBA00022988"/>
    </source>
</evidence>
<accession>A0A5C8ZCA8</accession>
<feature type="compositionally biased region" description="Basic and acidic residues" evidence="5">
    <location>
        <begin position="26"/>
        <end position="42"/>
    </location>
</feature>
<sequence length="319" mass="36230">MNLLQQALLTDQVELNAPERQANKQSDNKELGSRRLENKEPDSQAWHANLMLRFAQTQRGVRLVEKQHQGPLYVQKPFYPEGVEAPHVYLLHPPGGLVSGDCLSIDINVEHQAHALITTPGAGRLYKSRPDQRLQRQQVTLNLASASSIEWLPMEAIVFPDANASASNCIHLEENAHVIFWDVLSLGLPANQKTFDQGSISQNIKIYRKQRLLLQERMQVNDVNRNILESAAGFAGYQNQGVLIAGPFTTEPEELLHHLREQFTDCDEPLGITYVGEFLVIRALSKRSDLIRQRFVCCWSYIRPALLNRPICEPRIWNT</sequence>
<dbReference type="OrthoDB" id="9798842at2"/>
<dbReference type="GO" id="GO:0016151">
    <property type="term" value="F:nickel cation binding"/>
    <property type="evidence" value="ECO:0007669"/>
    <property type="project" value="UniProtKB-UniRule"/>
</dbReference>
<dbReference type="PANTHER" id="PTHR33643">
    <property type="entry name" value="UREASE ACCESSORY PROTEIN D"/>
    <property type="match status" value="1"/>
</dbReference>
<evidence type="ECO:0000256" key="5">
    <source>
        <dbReference type="SAM" id="MobiDB-lite"/>
    </source>
</evidence>
<dbReference type="PANTHER" id="PTHR33643:SF1">
    <property type="entry name" value="UREASE ACCESSORY PROTEIN D"/>
    <property type="match status" value="1"/>
</dbReference>
<keyword evidence="7" id="KW-1185">Reference proteome</keyword>
<keyword evidence="3 4" id="KW-0143">Chaperone</keyword>
<dbReference type="InterPro" id="IPR002669">
    <property type="entry name" value="UreD"/>
</dbReference>
<comment type="subcellular location">
    <subcellularLocation>
        <location evidence="4">Cytoplasm</location>
    </subcellularLocation>
</comment>
<evidence type="ECO:0000256" key="4">
    <source>
        <dbReference type="HAMAP-Rule" id="MF_01384"/>
    </source>
</evidence>
<comment type="function">
    <text evidence="4">Required for maturation of urease via the functional incorporation of the urease nickel metallocenter.</text>
</comment>
<evidence type="ECO:0000313" key="7">
    <source>
        <dbReference type="Proteomes" id="UP000321764"/>
    </source>
</evidence>
<comment type="similarity">
    <text evidence="1 4">Belongs to the UreD family.</text>
</comment>
<dbReference type="EMBL" id="VKAD01000001">
    <property type="protein sequence ID" value="TXR54929.1"/>
    <property type="molecule type" value="Genomic_DNA"/>
</dbReference>
<keyword evidence="2 4" id="KW-0996">Nickel insertion</keyword>
<feature type="region of interest" description="Disordered" evidence="5">
    <location>
        <begin position="18"/>
        <end position="42"/>
    </location>
</feature>
<proteinExistence type="inferred from homology"/>
<name>A0A5C8ZCA8_9GAMM</name>
<organism evidence="6 7">
    <name type="scientific">Reinekea thalattae</name>
    <dbReference type="NCBI Taxonomy" id="2593301"/>
    <lineage>
        <taxon>Bacteria</taxon>
        <taxon>Pseudomonadati</taxon>
        <taxon>Pseudomonadota</taxon>
        <taxon>Gammaproteobacteria</taxon>
        <taxon>Oceanospirillales</taxon>
        <taxon>Saccharospirillaceae</taxon>
        <taxon>Reinekea</taxon>
    </lineage>
</organism>
<dbReference type="AlphaFoldDB" id="A0A5C8ZCA8"/>
<evidence type="ECO:0000256" key="1">
    <source>
        <dbReference type="ARBA" id="ARBA00007177"/>
    </source>
</evidence>
<evidence type="ECO:0000313" key="6">
    <source>
        <dbReference type="EMBL" id="TXR54929.1"/>
    </source>
</evidence>
<keyword evidence="4" id="KW-0963">Cytoplasm</keyword>
<comment type="subunit">
    <text evidence="4">UreD, UreF and UreG form a complex that acts as a GTP-hydrolysis-dependent molecular chaperone, activating the urease apoprotein by helping to assemble the nickel containing metallocenter of UreC. The UreE protein probably delivers the nickel.</text>
</comment>
<dbReference type="Proteomes" id="UP000321764">
    <property type="component" value="Unassembled WGS sequence"/>
</dbReference>
<reference evidence="6 7" key="1">
    <citation type="submission" date="2019-07" db="EMBL/GenBank/DDBJ databases">
        <title>Reinekea sp. strain SSH23 genome sequencing and assembly.</title>
        <authorList>
            <person name="Kim I."/>
        </authorList>
    </citation>
    <scope>NUCLEOTIDE SEQUENCE [LARGE SCALE GENOMIC DNA]</scope>
    <source>
        <strain evidence="6 7">SSH23</strain>
    </source>
</reference>
<gene>
    <name evidence="4" type="primary">ureD</name>
    <name evidence="6" type="ORF">FME95_02115</name>
</gene>
<protein>
    <recommendedName>
        <fullName evidence="4">Urease accessory protein UreD</fullName>
    </recommendedName>
</protein>
<evidence type="ECO:0000256" key="3">
    <source>
        <dbReference type="ARBA" id="ARBA00023186"/>
    </source>
</evidence>
<comment type="caution">
    <text evidence="6">The sequence shown here is derived from an EMBL/GenBank/DDBJ whole genome shotgun (WGS) entry which is preliminary data.</text>
</comment>